<dbReference type="InterPro" id="IPR011257">
    <property type="entry name" value="DNA_glycosylase"/>
</dbReference>
<evidence type="ECO:0000259" key="4">
    <source>
        <dbReference type="Pfam" id="PF00730"/>
    </source>
</evidence>
<protein>
    <recommendedName>
        <fullName evidence="4">HhH-GPD domain-containing protein</fullName>
    </recommendedName>
</protein>
<evidence type="ECO:0000256" key="2">
    <source>
        <dbReference type="ARBA" id="ARBA00023242"/>
    </source>
</evidence>
<evidence type="ECO:0000256" key="1">
    <source>
        <dbReference type="ARBA" id="ARBA00004123"/>
    </source>
</evidence>
<gene>
    <name evidence="5" type="ORF">PAXINDRAFT_94787</name>
</gene>
<dbReference type="PANTHER" id="PTHR15074">
    <property type="entry name" value="METHYL-CPG-BINDING PROTEIN"/>
    <property type="match status" value="1"/>
</dbReference>
<feature type="region of interest" description="Disordered" evidence="3">
    <location>
        <begin position="93"/>
        <end position="136"/>
    </location>
</feature>
<dbReference type="OrthoDB" id="10265068at2759"/>
<accession>A0A0C9SS92</accession>
<evidence type="ECO:0000256" key="3">
    <source>
        <dbReference type="SAM" id="MobiDB-lite"/>
    </source>
</evidence>
<dbReference type="InterPro" id="IPR045138">
    <property type="entry name" value="MeCP2/MBD4"/>
</dbReference>
<evidence type="ECO:0000313" key="5">
    <source>
        <dbReference type="EMBL" id="KIJ04370.1"/>
    </source>
</evidence>
<feature type="non-terminal residue" evidence="5">
    <location>
        <position position="202"/>
    </location>
</feature>
<sequence>MSLFLSFWIPESVRDDPWKVLIAVRLLNVTTGKAAIPVFCKIIFRWPTPQDLMNAPIDELIELLRPLGLYNKRAKWLRDISKCYIEDPPRYLTSSGPLSTASSSETLGRSPPSQNEAAGEKRRQRRSNASTKACATRQTYPTTPISHFPGVGPYALDSFRIFCKSVSGEDAMKDEWKRVMPSDKELVGYLRWKWAAEEGKIW</sequence>
<dbReference type="PANTHER" id="PTHR15074:SF0">
    <property type="entry name" value="METHYL-CPG-BINDING DOMAIN PROTEIN 4-LIKE PROTEIN"/>
    <property type="match status" value="1"/>
</dbReference>
<dbReference type="SUPFAM" id="SSF48150">
    <property type="entry name" value="DNA-glycosylase"/>
    <property type="match status" value="1"/>
</dbReference>
<reference evidence="6" key="2">
    <citation type="submission" date="2015-01" db="EMBL/GenBank/DDBJ databases">
        <title>Evolutionary Origins and Diversification of the Mycorrhizal Mutualists.</title>
        <authorList>
            <consortium name="DOE Joint Genome Institute"/>
            <consortium name="Mycorrhizal Genomics Consortium"/>
            <person name="Kohler A."/>
            <person name="Kuo A."/>
            <person name="Nagy L.G."/>
            <person name="Floudas D."/>
            <person name="Copeland A."/>
            <person name="Barry K.W."/>
            <person name="Cichocki N."/>
            <person name="Veneault-Fourrey C."/>
            <person name="LaButti K."/>
            <person name="Lindquist E.A."/>
            <person name="Lipzen A."/>
            <person name="Lundell T."/>
            <person name="Morin E."/>
            <person name="Murat C."/>
            <person name="Riley R."/>
            <person name="Ohm R."/>
            <person name="Sun H."/>
            <person name="Tunlid A."/>
            <person name="Henrissat B."/>
            <person name="Grigoriev I.V."/>
            <person name="Hibbett D.S."/>
            <person name="Martin F."/>
        </authorList>
    </citation>
    <scope>NUCLEOTIDE SEQUENCE [LARGE SCALE GENOMIC DNA]</scope>
    <source>
        <strain evidence="6">ATCC 200175</strain>
    </source>
</reference>
<dbReference type="Pfam" id="PF00730">
    <property type="entry name" value="HhH-GPD"/>
    <property type="match status" value="1"/>
</dbReference>
<organism evidence="5 6">
    <name type="scientific">Paxillus involutus ATCC 200175</name>
    <dbReference type="NCBI Taxonomy" id="664439"/>
    <lineage>
        <taxon>Eukaryota</taxon>
        <taxon>Fungi</taxon>
        <taxon>Dikarya</taxon>
        <taxon>Basidiomycota</taxon>
        <taxon>Agaricomycotina</taxon>
        <taxon>Agaricomycetes</taxon>
        <taxon>Agaricomycetidae</taxon>
        <taxon>Boletales</taxon>
        <taxon>Paxilineae</taxon>
        <taxon>Paxillaceae</taxon>
        <taxon>Paxillus</taxon>
    </lineage>
</organism>
<dbReference type="Proteomes" id="UP000053647">
    <property type="component" value="Unassembled WGS sequence"/>
</dbReference>
<dbReference type="GO" id="GO:0006285">
    <property type="term" value="P:base-excision repair, AP site formation"/>
    <property type="evidence" value="ECO:0007669"/>
    <property type="project" value="UniProtKB-ARBA"/>
</dbReference>
<dbReference type="AlphaFoldDB" id="A0A0C9SS92"/>
<comment type="subcellular location">
    <subcellularLocation>
        <location evidence="1">Nucleus</location>
    </subcellularLocation>
</comment>
<dbReference type="EMBL" id="KN821896">
    <property type="protein sequence ID" value="KIJ04370.1"/>
    <property type="molecule type" value="Genomic_DNA"/>
</dbReference>
<dbReference type="Gene3D" id="1.10.340.30">
    <property type="entry name" value="Hypothetical protein, domain 2"/>
    <property type="match status" value="1"/>
</dbReference>
<dbReference type="GO" id="GO:0003677">
    <property type="term" value="F:DNA binding"/>
    <property type="evidence" value="ECO:0007669"/>
    <property type="project" value="InterPro"/>
</dbReference>
<keyword evidence="6" id="KW-1185">Reference proteome</keyword>
<proteinExistence type="predicted"/>
<dbReference type="GO" id="GO:0005634">
    <property type="term" value="C:nucleus"/>
    <property type="evidence" value="ECO:0007669"/>
    <property type="project" value="UniProtKB-SubCell"/>
</dbReference>
<dbReference type="GO" id="GO:0003824">
    <property type="term" value="F:catalytic activity"/>
    <property type="evidence" value="ECO:0007669"/>
    <property type="project" value="InterPro"/>
</dbReference>
<reference evidence="5 6" key="1">
    <citation type="submission" date="2014-06" db="EMBL/GenBank/DDBJ databases">
        <authorList>
            <consortium name="DOE Joint Genome Institute"/>
            <person name="Kuo A."/>
            <person name="Kohler A."/>
            <person name="Nagy L.G."/>
            <person name="Floudas D."/>
            <person name="Copeland A."/>
            <person name="Barry K.W."/>
            <person name="Cichocki N."/>
            <person name="Veneault-Fourrey C."/>
            <person name="LaButti K."/>
            <person name="Lindquist E.A."/>
            <person name="Lipzen A."/>
            <person name="Lundell T."/>
            <person name="Morin E."/>
            <person name="Murat C."/>
            <person name="Sun H."/>
            <person name="Tunlid A."/>
            <person name="Henrissat B."/>
            <person name="Grigoriev I.V."/>
            <person name="Hibbett D.S."/>
            <person name="Martin F."/>
            <person name="Nordberg H.P."/>
            <person name="Cantor M.N."/>
            <person name="Hua S.X."/>
        </authorList>
    </citation>
    <scope>NUCLEOTIDE SEQUENCE [LARGE SCALE GENOMIC DNA]</scope>
    <source>
        <strain evidence="5 6">ATCC 200175</strain>
    </source>
</reference>
<name>A0A0C9SS92_PAXIN</name>
<keyword evidence="2" id="KW-0539">Nucleus</keyword>
<dbReference type="InterPro" id="IPR003265">
    <property type="entry name" value="HhH-GPD_domain"/>
</dbReference>
<evidence type="ECO:0000313" key="6">
    <source>
        <dbReference type="Proteomes" id="UP000053647"/>
    </source>
</evidence>
<feature type="compositionally biased region" description="Polar residues" evidence="3">
    <location>
        <begin position="127"/>
        <end position="136"/>
    </location>
</feature>
<feature type="domain" description="HhH-GPD" evidence="4">
    <location>
        <begin position="30"/>
        <end position="114"/>
    </location>
</feature>
<feature type="compositionally biased region" description="Low complexity" evidence="3">
    <location>
        <begin position="93"/>
        <end position="106"/>
    </location>
</feature>
<dbReference type="HOGENOM" id="CLU_053907_1_1_1"/>